<evidence type="ECO:0000313" key="12">
    <source>
        <dbReference type="EMBL" id="GAO43574.1"/>
    </source>
</evidence>
<keyword evidence="4 10" id="KW-0812">Transmembrane</keyword>
<dbReference type="RefSeq" id="WP_046369430.1">
    <property type="nucleotide sequence ID" value="NZ_BBWV01000002.1"/>
</dbReference>
<evidence type="ECO:0000256" key="6">
    <source>
        <dbReference type="ARBA" id="ARBA00022803"/>
    </source>
</evidence>
<dbReference type="InterPro" id="IPR050498">
    <property type="entry name" value="Ycf3"/>
</dbReference>
<accession>A0A0E9N140</accession>
<keyword evidence="5" id="KW-0677">Repeat</keyword>
<dbReference type="PROSITE" id="PS50005">
    <property type="entry name" value="TPR"/>
    <property type="match status" value="4"/>
</dbReference>
<name>A0A0E9N140_9BACT</name>
<dbReference type="GO" id="GO:0006508">
    <property type="term" value="P:proteolysis"/>
    <property type="evidence" value="ECO:0007669"/>
    <property type="project" value="InterPro"/>
</dbReference>
<evidence type="ECO:0000256" key="7">
    <source>
        <dbReference type="ARBA" id="ARBA00022989"/>
    </source>
</evidence>
<evidence type="ECO:0000256" key="10">
    <source>
        <dbReference type="SAM" id="Phobius"/>
    </source>
</evidence>
<evidence type="ECO:0000256" key="5">
    <source>
        <dbReference type="ARBA" id="ARBA00022737"/>
    </source>
</evidence>
<comment type="caution">
    <text evidence="12">The sequence shown here is derived from an EMBL/GenBank/DDBJ whole genome shotgun (WGS) entry which is preliminary data.</text>
</comment>
<keyword evidence="13" id="KW-1185">Reference proteome</keyword>
<dbReference type="InterPro" id="IPR011990">
    <property type="entry name" value="TPR-like_helical_dom_sf"/>
</dbReference>
<dbReference type="STRING" id="1220578.FPE01S_02_06790"/>
<dbReference type="GO" id="GO:0016020">
    <property type="term" value="C:membrane"/>
    <property type="evidence" value="ECO:0007669"/>
    <property type="project" value="UniProtKB-SubCell"/>
</dbReference>
<dbReference type="SUPFAM" id="SSF48452">
    <property type="entry name" value="TPR-like"/>
    <property type="match status" value="1"/>
</dbReference>
<dbReference type="PANTHER" id="PTHR44858">
    <property type="entry name" value="TETRATRICOPEPTIDE REPEAT PROTEIN 6"/>
    <property type="match status" value="1"/>
</dbReference>
<keyword evidence="7 10" id="KW-1133">Transmembrane helix</keyword>
<feature type="domain" description="Peptidase M50" evidence="11">
    <location>
        <begin position="16"/>
        <end position="195"/>
    </location>
</feature>
<evidence type="ECO:0000313" key="13">
    <source>
        <dbReference type="Proteomes" id="UP000033121"/>
    </source>
</evidence>
<evidence type="ECO:0000256" key="8">
    <source>
        <dbReference type="ARBA" id="ARBA00023136"/>
    </source>
</evidence>
<feature type="repeat" description="TPR" evidence="9">
    <location>
        <begin position="338"/>
        <end position="371"/>
    </location>
</feature>
<evidence type="ECO:0000256" key="2">
    <source>
        <dbReference type="ARBA" id="ARBA00004141"/>
    </source>
</evidence>
<keyword evidence="8 10" id="KW-0472">Membrane</keyword>
<evidence type="ECO:0000256" key="1">
    <source>
        <dbReference type="ARBA" id="ARBA00001947"/>
    </source>
</evidence>
<dbReference type="OrthoDB" id="9785181at2"/>
<dbReference type="AlphaFoldDB" id="A0A0E9N140"/>
<dbReference type="InterPro" id="IPR019734">
    <property type="entry name" value="TPR_rpt"/>
</dbReference>
<feature type="transmembrane region" description="Helical" evidence="10">
    <location>
        <begin position="89"/>
        <end position="112"/>
    </location>
</feature>
<evidence type="ECO:0000256" key="3">
    <source>
        <dbReference type="ARBA" id="ARBA00007931"/>
    </source>
</evidence>
<feature type="repeat" description="TPR" evidence="9">
    <location>
        <begin position="270"/>
        <end position="303"/>
    </location>
</feature>
<dbReference type="PROSITE" id="PS50293">
    <property type="entry name" value="TPR_REGION"/>
    <property type="match status" value="1"/>
</dbReference>
<dbReference type="Gene3D" id="1.25.40.10">
    <property type="entry name" value="Tetratricopeptide repeat domain"/>
    <property type="match status" value="2"/>
</dbReference>
<feature type="repeat" description="TPR" evidence="9">
    <location>
        <begin position="236"/>
        <end position="269"/>
    </location>
</feature>
<evidence type="ECO:0000259" key="11">
    <source>
        <dbReference type="Pfam" id="PF02163"/>
    </source>
</evidence>
<comment type="similarity">
    <text evidence="3">Belongs to the peptidase M50B family.</text>
</comment>
<sequence length="388" mass="43687">MLFLLTLLIACLAGRLFSVLVHELGHAIPAMTFTGQSVEIFIGCSGKQSDTVNFSFGRLFFRLNPVPFTWLSGLCRFNHIGTTFSQKMIIAGGGPAISLVVAIAAMVTAFYSASSQTFQMFLLIFAASAIIDFFWSILPTKQYTGVPSDPICYSDGFQLKWLISAKRIPVDILEIEKIRNEKQYAVAAERLDQLTPKYRSNPAAVRFAAETYLLAGRVEEAADLLEQLAKKELLTANDFYNLAIAKTRKWNTEAALELYRKALKINPNHTFALNNLGFELLGLEKFEEALPLFNRALECDPEFAYAYNNRGLTRIKLGEIDQGLADIRRSMDLDDKNAYCYRNLGIYYLEQNQITEALAFFQKAKELNPETTLIDELLQEAMIKINKS</sequence>
<dbReference type="Pfam" id="PF13181">
    <property type="entry name" value="TPR_8"/>
    <property type="match status" value="2"/>
</dbReference>
<dbReference type="Proteomes" id="UP000033121">
    <property type="component" value="Unassembled WGS sequence"/>
</dbReference>
<feature type="repeat" description="TPR" evidence="9">
    <location>
        <begin position="304"/>
        <end position="337"/>
    </location>
</feature>
<proteinExistence type="inferred from homology"/>
<comment type="subcellular location">
    <subcellularLocation>
        <location evidence="2">Membrane</location>
        <topology evidence="2">Multi-pass membrane protein</topology>
    </subcellularLocation>
</comment>
<reference evidence="12 13" key="1">
    <citation type="submission" date="2015-04" db="EMBL/GenBank/DDBJ databases">
        <title>Whole genome shotgun sequence of Flavihumibacter petaseus NBRC 106054.</title>
        <authorList>
            <person name="Miyazawa S."/>
            <person name="Hosoyama A."/>
            <person name="Hashimoto M."/>
            <person name="Noguchi M."/>
            <person name="Tsuchikane K."/>
            <person name="Ohji S."/>
            <person name="Yamazoe A."/>
            <person name="Ichikawa N."/>
            <person name="Kimura A."/>
            <person name="Fujita N."/>
        </authorList>
    </citation>
    <scope>NUCLEOTIDE SEQUENCE [LARGE SCALE GENOMIC DNA]</scope>
    <source>
        <strain evidence="12 13">NBRC 106054</strain>
    </source>
</reference>
<evidence type="ECO:0000256" key="4">
    <source>
        <dbReference type="ARBA" id="ARBA00022692"/>
    </source>
</evidence>
<dbReference type="InterPro" id="IPR008915">
    <property type="entry name" value="Peptidase_M50"/>
</dbReference>
<dbReference type="Pfam" id="PF02163">
    <property type="entry name" value="Peptidase_M50"/>
    <property type="match status" value="1"/>
</dbReference>
<organism evidence="12 13">
    <name type="scientific">Flavihumibacter petaseus NBRC 106054</name>
    <dbReference type="NCBI Taxonomy" id="1220578"/>
    <lineage>
        <taxon>Bacteria</taxon>
        <taxon>Pseudomonadati</taxon>
        <taxon>Bacteroidota</taxon>
        <taxon>Chitinophagia</taxon>
        <taxon>Chitinophagales</taxon>
        <taxon>Chitinophagaceae</taxon>
        <taxon>Flavihumibacter</taxon>
    </lineage>
</organism>
<comment type="cofactor">
    <cofactor evidence="1">
        <name>Zn(2+)</name>
        <dbReference type="ChEBI" id="CHEBI:29105"/>
    </cofactor>
</comment>
<feature type="transmembrane region" description="Helical" evidence="10">
    <location>
        <begin position="118"/>
        <end position="138"/>
    </location>
</feature>
<keyword evidence="6 9" id="KW-0802">TPR repeat</keyword>
<dbReference type="Pfam" id="PF00515">
    <property type="entry name" value="TPR_1"/>
    <property type="match status" value="2"/>
</dbReference>
<evidence type="ECO:0000256" key="9">
    <source>
        <dbReference type="PROSITE-ProRule" id="PRU00339"/>
    </source>
</evidence>
<dbReference type="EMBL" id="BBWV01000002">
    <property type="protein sequence ID" value="GAO43574.1"/>
    <property type="molecule type" value="Genomic_DNA"/>
</dbReference>
<dbReference type="PANTHER" id="PTHR44858:SF1">
    <property type="entry name" value="UDP-N-ACETYLGLUCOSAMINE--PEPTIDE N-ACETYLGLUCOSAMINYLTRANSFERASE SPINDLY-RELATED"/>
    <property type="match status" value="1"/>
</dbReference>
<gene>
    <name evidence="12" type="ORF">FPE01S_02_06790</name>
</gene>
<dbReference type="SMART" id="SM00028">
    <property type="entry name" value="TPR"/>
    <property type="match status" value="4"/>
</dbReference>
<protein>
    <recommendedName>
        <fullName evidence="11">Peptidase M50 domain-containing protein</fullName>
    </recommendedName>
</protein>